<evidence type="ECO:0000313" key="1">
    <source>
        <dbReference type="EMBL" id="GEO02629.1"/>
    </source>
</evidence>
<protein>
    <recommendedName>
        <fullName evidence="3">DUF2442 domain-containing protein</fullName>
    </recommendedName>
</protein>
<accession>A0A512ASE6</accession>
<dbReference type="RefSeq" id="WP_146894654.1">
    <property type="nucleotide sequence ID" value="NZ_BJYS01000001.1"/>
</dbReference>
<dbReference type="AlphaFoldDB" id="A0A512ASE6"/>
<keyword evidence="2" id="KW-1185">Reference proteome</keyword>
<evidence type="ECO:0008006" key="3">
    <source>
        <dbReference type="Google" id="ProtNLM"/>
    </source>
</evidence>
<dbReference type="InterPro" id="IPR018841">
    <property type="entry name" value="DUF2442"/>
</dbReference>
<evidence type="ECO:0000313" key="2">
    <source>
        <dbReference type="Proteomes" id="UP000321532"/>
    </source>
</evidence>
<organism evidence="1 2">
    <name type="scientific">Adhaeribacter aerolatus</name>
    <dbReference type="NCBI Taxonomy" id="670289"/>
    <lineage>
        <taxon>Bacteria</taxon>
        <taxon>Pseudomonadati</taxon>
        <taxon>Bacteroidota</taxon>
        <taxon>Cytophagia</taxon>
        <taxon>Cytophagales</taxon>
        <taxon>Hymenobacteraceae</taxon>
        <taxon>Adhaeribacter</taxon>
    </lineage>
</organism>
<dbReference type="Gene3D" id="3.30.2020.40">
    <property type="entry name" value="Uncharacterised protein PF10387, DUF2442"/>
    <property type="match status" value="1"/>
</dbReference>
<dbReference type="OrthoDB" id="9807561at2"/>
<reference evidence="1 2" key="1">
    <citation type="submission" date="2019-07" db="EMBL/GenBank/DDBJ databases">
        <title>Whole genome shotgun sequence of Adhaeribacter aerolatus NBRC 106133.</title>
        <authorList>
            <person name="Hosoyama A."/>
            <person name="Uohara A."/>
            <person name="Ohji S."/>
            <person name="Ichikawa N."/>
        </authorList>
    </citation>
    <scope>NUCLEOTIDE SEQUENCE [LARGE SCALE GENOMIC DNA]</scope>
    <source>
        <strain evidence="1 2">NBRC 106133</strain>
    </source>
</reference>
<dbReference type="Pfam" id="PF10387">
    <property type="entry name" value="DUF2442"/>
    <property type="match status" value="1"/>
</dbReference>
<proteinExistence type="predicted"/>
<dbReference type="Proteomes" id="UP000321532">
    <property type="component" value="Unassembled WGS sequence"/>
</dbReference>
<gene>
    <name evidence="1" type="ORF">AAE02nite_02930</name>
</gene>
<dbReference type="EMBL" id="BJYS01000001">
    <property type="protein sequence ID" value="GEO02629.1"/>
    <property type="molecule type" value="Genomic_DNA"/>
</dbReference>
<comment type="caution">
    <text evidence="1">The sequence shown here is derived from an EMBL/GenBank/DDBJ whole genome shotgun (WGS) entry which is preliminary data.</text>
</comment>
<name>A0A512ASE6_9BACT</name>
<sequence>MNTLVDKIADATAVDVWFDETKLYVRLIDGRELAVPLDWFPKLRDSSEEEKKDWRFIGRGKGIHWKAIDEDLSVAGLLRTK</sequence>